<reference evidence="1 2" key="2">
    <citation type="submission" date="2015-02" db="EMBL/GenBank/DDBJ databases">
        <title>The complete genome of Sphingomonas hengshuiensis sp. WHSC-8 isolated from soil of Hengshui Lake.</title>
        <authorList>
            <person name="Wei S."/>
            <person name="Guo J."/>
            <person name="Su C."/>
            <person name="Wu R."/>
            <person name="Zhang Z."/>
            <person name="Liang K."/>
            <person name="Li H."/>
            <person name="Wang T."/>
            <person name="Liu H."/>
            <person name="Zhang C."/>
            <person name="Li Z."/>
            <person name="Wang Q."/>
            <person name="Meng J."/>
        </authorList>
    </citation>
    <scope>NUCLEOTIDE SEQUENCE [LARGE SCALE GENOMIC DNA]</scope>
    <source>
        <strain evidence="1 2">WHSC-8</strain>
    </source>
</reference>
<proteinExistence type="predicted"/>
<dbReference type="Gene3D" id="2.40.10.270">
    <property type="entry name" value="Bacteriophage SPP1 head-tail adaptor protein"/>
    <property type="match status" value="1"/>
</dbReference>
<dbReference type="Pfam" id="PF05521">
    <property type="entry name" value="Phage_HCP"/>
    <property type="match status" value="1"/>
</dbReference>
<dbReference type="NCBIfam" id="TIGR01563">
    <property type="entry name" value="gp16_SPP1"/>
    <property type="match status" value="1"/>
</dbReference>
<evidence type="ECO:0000313" key="1">
    <source>
        <dbReference type="EMBL" id="AJP72931.1"/>
    </source>
</evidence>
<sequence>MTPLRAEDLRHRIEIRRPTETKDGKGGWTTSWPVIALPWAEVIGLDGRESVMDQVLEGVSVYRIRIRWRAGILVKDQVRHGAVTLNITSAVDPDGKREQLVIMASTAAALKAG</sequence>
<gene>
    <name evidence="1" type="ORF">TS85_15725</name>
</gene>
<dbReference type="AlphaFoldDB" id="A0A7U4J9X7"/>
<dbReference type="OrthoDB" id="7579709at2"/>
<dbReference type="Proteomes" id="UP000032300">
    <property type="component" value="Chromosome"/>
</dbReference>
<dbReference type="RefSeq" id="WP_044333511.1">
    <property type="nucleotide sequence ID" value="NZ_CP010836.1"/>
</dbReference>
<name>A0A7U4J9X7_9SPHN</name>
<evidence type="ECO:0000313" key="2">
    <source>
        <dbReference type="Proteomes" id="UP000032300"/>
    </source>
</evidence>
<protein>
    <recommendedName>
        <fullName evidence="3">Head-tail adaptor protein</fullName>
    </recommendedName>
</protein>
<dbReference type="InterPro" id="IPR008767">
    <property type="entry name" value="Phage_SPP1_head-tail_adaptor"/>
</dbReference>
<accession>A0A7U4J9X7</accession>
<evidence type="ECO:0008006" key="3">
    <source>
        <dbReference type="Google" id="ProtNLM"/>
    </source>
</evidence>
<organism evidence="1 2">
    <name type="scientific">Sphingomonas hengshuiensis</name>
    <dbReference type="NCBI Taxonomy" id="1609977"/>
    <lineage>
        <taxon>Bacteria</taxon>
        <taxon>Pseudomonadati</taxon>
        <taxon>Pseudomonadota</taxon>
        <taxon>Alphaproteobacteria</taxon>
        <taxon>Sphingomonadales</taxon>
        <taxon>Sphingomonadaceae</taxon>
        <taxon>Sphingomonas</taxon>
    </lineage>
</organism>
<dbReference type="KEGG" id="sphi:TS85_15725"/>
<reference evidence="1 2" key="1">
    <citation type="journal article" date="2015" name="Int. J. Syst. Evol. Microbiol.">
        <title>Sphingomonas hengshuiensis sp. nov., isolated from lake wetland.</title>
        <authorList>
            <person name="Wei S."/>
            <person name="Wang T."/>
            <person name="Liu H."/>
            <person name="Zhang C."/>
            <person name="Guo J."/>
            <person name="Wang Q."/>
            <person name="Liang K."/>
            <person name="Zhang Z."/>
        </authorList>
    </citation>
    <scope>NUCLEOTIDE SEQUENCE [LARGE SCALE GENOMIC DNA]</scope>
    <source>
        <strain evidence="1 2">WHSC-8</strain>
    </source>
</reference>
<dbReference type="InterPro" id="IPR038666">
    <property type="entry name" value="SSP1_head-tail_sf"/>
</dbReference>
<dbReference type="EMBL" id="CP010836">
    <property type="protein sequence ID" value="AJP72931.1"/>
    <property type="molecule type" value="Genomic_DNA"/>
</dbReference>
<keyword evidence="2" id="KW-1185">Reference proteome</keyword>